<dbReference type="InterPro" id="IPR000700">
    <property type="entry name" value="PAS-assoc_C"/>
</dbReference>
<dbReference type="Gene3D" id="3.30.450.40">
    <property type="match status" value="1"/>
</dbReference>
<dbReference type="EC" id="2.7.13.3" evidence="2"/>
<evidence type="ECO:0000256" key="3">
    <source>
        <dbReference type="ARBA" id="ARBA00022553"/>
    </source>
</evidence>
<dbReference type="CDD" id="cd16922">
    <property type="entry name" value="HATPase_EvgS-ArcB-TorS-like"/>
    <property type="match status" value="1"/>
</dbReference>
<keyword evidence="5" id="KW-0418">Kinase</keyword>
<dbReference type="InterPro" id="IPR000014">
    <property type="entry name" value="PAS"/>
</dbReference>
<dbReference type="InterPro" id="IPR036890">
    <property type="entry name" value="HATPase_C_sf"/>
</dbReference>
<evidence type="ECO:0000313" key="10">
    <source>
        <dbReference type="EMBL" id="RBL91854.1"/>
    </source>
</evidence>
<dbReference type="SMART" id="SM00388">
    <property type="entry name" value="HisKA"/>
    <property type="match status" value="1"/>
</dbReference>
<dbReference type="InterPro" id="IPR001610">
    <property type="entry name" value="PAC"/>
</dbReference>
<evidence type="ECO:0000259" key="9">
    <source>
        <dbReference type="PROSITE" id="PS50113"/>
    </source>
</evidence>
<dbReference type="CDD" id="cd17546">
    <property type="entry name" value="REC_hyHK_CKI1_RcsC-like"/>
    <property type="match status" value="1"/>
</dbReference>
<dbReference type="InterPro" id="IPR001789">
    <property type="entry name" value="Sig_transdc_resp-reg_receiver"/>
</dbReference>
<proteinExistence type="predicted"/>
<comment type="caution">
    <text evidence="10">The sequence shown here is derived from an EMBL/GenBank/DDBJ whole genome shotgun (WGS) entry which is preliminary data.</text>
</comment>
<dbReference type="InterPro" id="IPR029016">
    <property type="entry name" value="GAF-like_dom_sf"/>
</dbReference>
<dbReference type="PROSITE" id="PS50113">
    <property type="entry name" value="PAC"/>
    <property type="match status" value="1"/>
</dbReference>
<dbReference type="Gene3D" id="3.40.50.2300">
    <property type="match status" value="1"/>
</dbReference>
<dbReference type="SUPFAM" id="SSF55874">
    <property type="entry name" value="ATPase domain of HSP90 chaperone/DNA topoisomerase II/histidine kinase"/>
    <property type="match status" value="1"/>
</dbReference>
<protein>
    <recommendedName>
        <fullName evidence="2">histidine kinase</fullName>
        <ecNumber evidence="2">2.7.13.3</ecNumber>
    </recommendedName>
</protein>
<dbReference type="SMART" id="SM00086">
    <property type="entry name" value="PAC"/>
    <property type="match status" value="2"/>
</dbReference>
<dbReference type="RefSeq" id="WP_113614457.1">
    <property type="nucleotide sequence ID" value="NZ_QFFJ01000001.1"/>
</dbReference>
<dbReference type="PROSITE" id="PS50109">
    <property type="entry name" value="HIS_KIN"/>
    <property type="match status" value="1"/>
</dbReference>
<dbReference type="InterPro" id="IPR035965">
    <property type="entry name" value="PAS-like_dom_sf"/>
</dbReference>
<gene>
    <name evidence="10" type="ORF">DF182_04430</name>
</gene>
<feature type="domain" description="Response regulatory" evidence="8">
    <location>
        <begin position="726"/>
        <end position="840"/>
    </location>
</feature>
<dbReference type="SUPFAM" id="SSF52172">
    <property type="entry name" value="CheY-like"/>
    <property type="match status" value="1"/>
</dbReference>
<evidence type="ECO:0000256" key="6">
    <source>
        <dbReference type="PROSITE-ProRule" id="PRU00169"/>
    </source>
</evidence>
<dbReference type="SMART" id="SM00387">
    <property type="entry name" value="HATPase_c"/>
    <property type="match status" value="1"/>
</dbReference>
<dbReference type="Gene3D" id="1.10.287.130">
    <property type="match status" value="1"/>
</dbReference>
<comment type="catalytic activity">
    <reaction evidence="1">
        <text>ATP + protein L-histidine = ADP + protein N-phospho-L-histidine.</text>
        <dbReference type="EC" id="2.7.13.3"/>
    </reaction>
</comment>
<dbReference type="Pfam" id="PF02518">
    <property type="entry name" value="HATPase_c"/>
    <property type="match status" value="1"/>
</dbReference>
<evidence type="ECO:0000313" key="11">
    <source>
        <dbReference type="Proteomes" id="UP000253410"/>
    </source>
</evidence>
<feature type="domain" description="PAC" evidence="9">
    <location>
        <begin position="414"/>
        <end position="465"/>
    </location>
</feature>
<dbReference type="Pfam" id="PF00512">
    <property type="entry name" value="HisKA"/>
    <property type="match status" value="1"/>
</dbReference>
<dbReference type="Pfam" id="PF00072">
    <property type="entry name" value="Response_reg"/>
    <property type="match status" value="1"/>
</dbReference>
<dbReference type="OrthoDB" id="9811889at2"/>
<evidence type="ECO:0000256" key="5">
    <source>
        <dbReference type="ARBA" id="ARBA00022777"/>
    </source>
</evidence>
<dbReference type="EMBL" id="QFFJ01000001">
    <property type="protein sequence ID" value="RBL91854.1"/>
    <property type="molecule type" value="Genomic_DNA"/>
</dbReference>
<name>A0A365Y1N8_9BACT</name>
<dbReference type="InterPro" id="IPR003661">
    <property type="entry name" value="HisK_dim/P_dom"/>
</dbReference>
<dbReference type="SUPFAM" id="SSF55781">
    <property type="entry name" value="GAF domain-like"/>
    <property type="match status" value="1"/>
</dbReference>
<dbReference type="InterPro" id="IPR005467">
    <property type="entry name" value="His_kinase_dom"/>
</dbReference>
<dbReference type="CDD" id="cd00082">
    <property type="entry name" value="HisKA"/>
    <property type="match status" value="1"/>
</dbReference>
<dbReference type="InterPro" id="IPR004358">
    <property type="entry name" value="Sig_transdc_His_kin-like_C"/>
</dbReference>
<evidence type="ECO:0000256" key="4">
    <source>
        <dbReference type="ARBA" id="ARBA00022679"/>
    </source>
</evidence>
<evidence type="ECO:0000259" key="8">
    <source>
        <dbReference type="PROSITE" id="PS50110"/>
    </source>
</evidence>
<evidence type="ECO:0000259" key="7">
    <source>
        <dbReference type="PROSITE" id="PS50109"/>
    </source>
</evidence>
<sequence length="841" mass="94891">MLANPFPGNNSGNLKLEDGFDALQTILCRQQNALDIVSWLHASFTDNKPSQVCQELLLQLMALTESQGGFIGEIEKDYNHLPYLVVQSISNMPLHNGVQQYFGARPERGQHFTNLSTLFGTVILNGQPVFSNHPATDEPYTIAIFQSFLGIPITLHGETIGLIALVNKPCGYDLSLIPLLQPIALTYGALLHNYRTQSCRERLEITNKQLSSELHALTASLDDIVFEVDENKVFTRVWCNQQHLLFIPEDEIVGKAMADVLGEYAYAFSKLADTLLQTGDPQSYEYADIRQDMPYWYALKMRLMPATDSTPRRILLLIQNITRRKRSELELRQLNADYARSIQILDITQQMGLIGGWEFNLVTGQVFWTKQVYAIRELPENFMPVYHDLEFYHPEDKHLVETAKEQLLRYHQKYCIDLRHISAKGTVKWVRTTGIPVYTNDRLTHFRGIIMDIDKQKKAELELEQARKTAENAARSRSEFLSVMSHEIRTPLNAIIGISGIMKDEPCTDHSELLHNLRFSANHLLGLVNDILDLSKIEAGKVTLEYIELDLRDLIQGIAGNYQPLAIAKGLQLNTKVDDNVPARLLGDPVRLGQILNNLLNNAIKFTNEGCVCVTLQLEKNSAGTASISFSVTDTGIGIPPDIQERIFETFVQGDSATTREYGGTGLGLSITRKLVELMNSHITVDSTPNQGTTFRFSVSFNTPADTAVPETAPVIIPENLLTGMRMLVVEDNKINRKVMQLQLNRTGAVVTLAVNGKEAVLRMQEQTFDGVMLDLHMPEMNGYETIPYIKQMQPHAFIIVLTADIMPDAIERLQELSIRDILPKPYKAEDLYRLLYTYKK</sequence>
<dbReference type="Gene3D" id="3.30.565.10">
    <property type="entry name" value="Histidine kinase-like ATPase, C-terminal domain"/>
    <property type="match status" value="1"/>
</dbReference>
<dbReference type="InterPro" id="IPR013655">
    <property type="entry name" value="PAS_fold_3"/>
</dbReference>
<feature type="modified residue" description="4-aspartylphosphate" evidence="6">
    <location>
        <position position="775"/>
    </location>
</feature>
<reference evidence="10 11" key="1">
    <citation type="submission" date="2018-05" db="EMBL/GenBank/DDBJ databases">
        <title>Chitinophaga sp. K3CV102501T nov., isolated from isolated from a monsoon evergreen broad-leaved forest soil.</title>
        <authorList>
            <person name="Lv Y."/>
        </authorList>
    </citation>
    <scope>NUCLEOTIDE SEQUENCE [LARGE SCALE GENOMIC DNA]</scope>
    <source>
        <strain evidence="10 11">GDMCC 1.1325</strain>
    </source>
</reference>
<dbReference type="Gene3D" id="3.30.450.20">
    <property type="entry name" value="PAS domain"/>
    <property type="match status" value="2"/>
</dbReference>
<accession>A0A365Y1N8</accession>
<dbReference type="SMART" id="SM00448">
    <property type="entry name" value="REC"/>
    <property type="match status" value="1"/>
</dbReference>
<dbReference type="FunFam" id="3.30.565.10:FF:000010">
    <property type="entry name" value="Sensor histidine kinase RcsC"/>
    <property type="match status" value="1"/>
</dbReference>
<evidence type="ECO:0000256" key="1">
    <source>
        <dbReference type="ARBA" id="ARBA00000085"/>
    </source>
</evidence>
<keyword evidence="4" id="KW-0808">Transferase</keyword>
<dbReference type="Proteomes" id="UP000253410">
    <property type="component" value="Unassembled WGS sequence"/>
</dbReference>
<dbReference type="Pfam" id="PF08447">
    <property type="entry name" value="PAS_3"/>
    <property type="match status" value="1"/>
</dbReference>
<dbReference type="SUPFAM" id="SSF47384">
    <property type="entry name" value="Homodimeric domain of signal transducing histidine kinase"/>
    <property type="match status" value="1"/>
</dbReference>
<keyword evidence="3 6" id="KW-0597">Phosphoprotein</keyword>
<dbReference type="Pfam" id="PF13185">
    <property type="entry name" value="GAF_2"/>
    <property type="match status" value="1"/>
</dbReference>
<dbReference type="AlphaFoldDB" id="A0A365Y1N8"/>
<dbReference type="CDD" id="cd00130">
    <property type="entry name" value="PAS"/>
    <property type="match status" value="1"/>
</dbReference>
<dbReference type="InterPro" id="IPR036097">
    <property type="entry name" value="HisK_dim/P_sf"/>
</dbReference>
<evidence type="ECO:0000256" key="2">
    <source>
        <dbReference type="ARBA" id="ARBA00012438"/>
    </source>
</evidence>
<feature type="domain" description="Histidine kinase" evidence="7">
    <location>
        <begin position="483"/>
        <end position="703"/>
    </location>
</feature>
<dbReference type="PANTHER" id="PTHR45339">
    <property type="entry name" value="HYBRID SIGNAL TRANSDUCTION HISTIDINE KINASE J"/>
    <property type="match status" value="1"/>
</dbReference>
<keyword evidence="11" id="KW-1185">Reference proteome</keyword>
<dbReference type="InterPro" id="IPR003018">
    <property type="entry name" value="GAF"/>
</dbReference>
<dbReference type="InterPro" id="IPR003594">
    <property type="entry name" value="HATPase_dom"/>
</dbReference>
<dbReference type="GO" id="GO:0000155">
    <property type="term" value="F:phosphorelay sensor kinase activity"/>
    <property type="evidence" value="ECO:0007669"/>
    <property type="project" value="InterPro"/>
</dbReference>
<dbReference type="PRINTS" id="PR00344">
    <property type="entry name" value="BCTRLSENSOR"/>
</dbReference>
<organism evidence="10 11">
    <name type="scientific">Chitinophaga flava</name>
    <dbReference type="NCBI Taxonomy" id="2259036"/>
    <lineage>
        <taxon>Bacteria</taxon>
        <taxon>Pseudomonadati</taxon>
        <taxon>Bacteroidota</taxon>
        <taxon>Chitinophagia</taxon>
        <taxon>Chitinophagales</taxon>
        <taxon>Chitinophagaceae</taxon>
        <taxon>Chitinophaga</taxon>
    </lineage>
</organism>
<dbReference type="SUPFAM" id="SSF55785">
    <property type="entry name" value="PYP-like sensor domain (PAS domain)"/>
    <property type="match status" value="2"/>
</dbReference>
<dbReference type="PANTHER" id="PTHR45339:SF3">
    <property type="entry name" value="HISTIDINE KINASE"/>
    <property type="match status" value="1"/>
</dbReference>
<dbReference type="PROSITE" id="PS50110">
    <property type="entry name" value="RESPONSE_REGULATORY"/>
    <property type="match status" value="1"/>
</dbReference>
<dbReference type="InterPro" id="IPR011006">
    <property type="entry name" value="CheY-like_superfamily"/>
</dbReference>